<sequence>MSSCSKRSTESNSVGVKWHHLYVALGTSAISDTVHDDPRLPIARDLQLSPEHPKSGTGTRAVVAVGLYREGAKKKTKKKKEKKSYTPFSPPQQERKVDVLPASGE</sequence>
<dbReference type="AlphaFoldDB" id="A0A9P0EAK9"/>
<dbReference type="EMBL" id="OV725078">
    <property type="protein sequence ID" value="CAH1393890.1"/>
    <property type="molecule type" value="Genomic_DNA"/>
</dbReference>
<evidence type="ECO:0000256" key="1">
    <source>
        <dbReference type="SAM" id="MobiDB-lite"/>
    </source>
</evidence>
<proteinExistence type="predicted"/>
<feature type="region of interest" description="Disordered" evidence="1">
    <location>
        <begin position="71"/>
        <end position="105"/>
    </location>
</feature>
<evidence type="ECO:0000313" key="2">
    <source>
        <dbReference type="EMBL" id="CAH1393890.1"/>
    </source>
</evidence>
<dbReference type="Proteomes" id="UP001152798">
    <property type="component" value="Chromosome 2"/>
</dbReference>
<evidence type="ECO:0000313" key="3">
    <source>
        <dbReference type="Proteomes" id="UP001152798"/>
    </source>
</evidence>
<reference evidence="2" key="1">
    <citation type="submission" date="2022-01" db="EMBL/GenBank/DDBJ databases">
        <authorList>
            <person name="King R."/>
        </authorList>
    </citation>
    <scope>NUCLEOTIDE SEQUENCE</scope>
</reference>
<keyword evidence="3" id="KW-1185">Reference proteome</keyword>
<accession>A0A9P0EAK9</accession>
<gene>
    <name evidence="2" type="ORF">NEZAVI_LOCUS4499</name>
</gene>
<protein>
    <submittedName>
        <fullName evidence="2">Uncharacterized protein</fullName>
    </submittedName>
</protein>
<organism evidence="2 3">
    <name type="scientific">Nezara viridula</name>
    <name type="common">Southern green stink bug</name>
    <name type="synonym">Cimex viridulus</name>
    <dbReference type="NCBI Taxonomy" id="85310"/>
    <lineage>
        <taxon>Eukaryota</taxon>
        <taxon>Metazoa</taxon>
        <taxon>Ecdysozoa</taxon>
        <taxon>Arthropoda</taxon>
        <taxon>Hexapoda</taxon>
        <taxon>Insecta</taxon>
        <taxon>Pterygota</taxon>
        <taxon>Neoptera</taxon>
        <taxon>Paraneoptera</taxon>
        <taxon>Hemiptera</taxon>
        <taxon>Heteroptera</taxon>
        <taxon>Panheteroptera</taxon>
        <taxon>Pentatomomorpha</taxon>
        <taxon>Pentatomoidea</taxon>
        <taxon>Pentatomidae</taxon>
        <taxon>Pentatominae</taxon>
        <taxon>Nezara</taxon>
    </lineage>
</organism>
<name>A0A9P0EAK9_NEZVI</name>
<feature type="compositionally biased region" description="Basic residues" evidence="1">
    <location>
        <begin position="72"/>
        <end position="82"/>
    </location>
</feature>